<organism evidence="1 2">
    <name type="scientific">Enterobacter genomosp. O</name>
    <dbReference type="NCBI Taxonomy" id="2364150"/>
    <lineage>
        <taxon>Bacteria</taxon>
        <taxon>Pseudomonadati</taxon>
        <taxon>Pseudomonadota</taxon>
        <taxon>Gammaproteobacteria</taxon>
        <taxon>Enterobacterales</taxon>
        <taxon>Enterobacteriaceae</taxon>
        <taxon>Enterobacter</taxon>
        <taxon>Enterobacter cloacae complex</taxon>
        <taxon>Enterobacter cloacae complex clade O</taxon>
    </lineage>
</organism>
<dbReference type="PANTHER" id="PTHR34986">
    <property type="entry name" value="EVOLVED BETA-GALACTOSIDASE SUBUNIT BETA"/>
    <property type="match status" value="1"/>
</dbReference>
<reference evidence="2" key="1">
    <citation type="submission" date="2016-01" db="EMBL/GenBank/DDBJ databases">
        <title>WGS of SAMN04407783.</title>
        <authorList>
            <person name="Adams M."/>
            <person name="Sutton G."/>
            <person name="Nelson K."/>
            <person name="Thaden J."/>
            <person name="Fowler V."/>
            <person name="Mccorrison J."/>
            <person name="Sanka R."/>
            <person name="Brinkac L."/>
            <person name="Nierman W."/>
        </authorList>
    </citation>
    <scope>NUCLEOTIDE SEQUENCE [LARGE SCALE GENOMIC DNA]</scope>
    <source>
        <strain evidence="2">GN04363</strain>
    </source>
</reference>
<dbReference type="GO" id="GO:0005829">
    <property type="term" value="C:cytosol"/>
    <property type="evidence" value="ECO:0007669"/>
    <property type="project" value="TreeGrafter"/>
</dbReference>
<dbReference type="GO" id="GO:0044010">
    <property type="term" value="P:single-species biofilm formation"/>
    <property type="evidence" value="ECO:0007669"/>
    <property type="project" value="TreeGrafter"/>
</dbReference>
<dbReference type="OrthoDB" id="6196468at2"/>
<proteinExistence type="predicted"/>
<name>A0A0X4EXX7_9ENTR</name>
<keyword evidence="2" id="KW-1185">Reference proteome</keyword>
<sequence>MIIGHLNALPLAGLPPALYALLSRPDCTLKALIERDDGRWQPDDAPWFCHVGPAQTQPRAERHTEYHHQWADIQIVLAGEEHIYAGALPAGRPGDEERKPDLFIASSAEHSVRIRLAAGDFAVFCPGEPHQALCAAEAPMTVRKAVFKIPRAMLEV</sequence>
<dbReference type="InterPro" id="IPR004375">
    <property type="entry name" value="NanQ/TabA/YiaL"/>
</dbReference>
<dbReference type="InterPro" id="IPR037012">
    <property type="entry name" value="NanQ/TabA/YiaL_sf"/>
</dbReference>
<dbReference type="SUPFAM" id="SSF51197">
    <property type="entry name" value="Clavaminate synthase-like"/>
    <property type="match status" value="1"/>
</dbReference>
<dbReference type="RefSeq" id="WP_059310110.1">
    <property type="nucleotide sequence ID" value="NZ_LRCR01000001.1"/>
</dbReference>
<accession>A0A0X4EXX7</accession>
<dbReference type="EMBL" id="LRCR01000001">
    <property type="protein sequence ID" value="KUQ86576.1"/>
    <property type="molecule type" value="Genomic_DNA"/>
</dbReference>
<gene>
    <name evidence="1" type="ORF">AWI28_07065</name>
</gene>
<comment type="caution">
    <text evidence="1">The sequence shown here is derived from an EMBL/GenBank/DDBJ whole genome shotgun (WGS) entry which is preliminary data.</text>
</comment>
<evidence type="ECO:0008006" key="3">
    <source>
        <dbReference type="Google" id="ProtNLM"/>
    </source>
</evidence>
<dbReference type="AlphaFoldDB" id="A0A0X4EXX7"/>
<evidence type="ECO:0000313" key="2">
    <source>
        <dbReference type="Proteomes" id="UP000064715"/>
    </source>
</evidence>
<dbReference type="NCBIfam" id="TIGR00022">
    <property type="entry name" value="YhcH/YjgK/YiaL family protein"/>
    <property type="match status" value="1"/>
</dbReference>
<dbReference type="Proteomes" id="UP000064715">
    <property type="component" value="Unassembled WGS sequence"/>
</dbReference>
<dbReference type="Gene3D" id="2.60.120.370">
    <property type="entry name" value="YhcH/YjgK/YiaL"/>
    <property type="match status" value="1"/>
</dbReference>
<protein>
    <recommendedName>
        <fullName evidence="3">YhcH/YjgK/YiaL family protein</fullName>
    </recommendedName>
</protein>
<evidence type="ECO:0000313" key="1">
    <source>
        <dbReference type="EMBL" id="KUQ86576.1"/>
    </source>
</evidence>
<dbReference type="Pfam" id="PF04074">
    <property type="entry name" value="DUF386"/>
    <property type="match status" value="1"/>
</dbReference>
<dbReference type="PANTHER" id="PTHR34986:SF4">
    <property type="entry name" value="EVOLVED BETA-GALACTOSIDASE SUBUNIT BETA-RELATED"/>
    <property type="match status" value="1"/>
</dbReference>